<evidence type="ECO:0000313" key="3">
    <source>
        <dbReference type="Proteomes" id="UP000426246"/>
    </source>
</evidence>
<organism evidence="2 3">
    <name type="scientific">Paenibacillus psychroresistens</name>
    <dbReference type="NCBI Taxonomy" id="1778678"/>
    <lineage>
        <taxon>Bacteria</taxon>
        <taxon>Bacillati</taxon>
        <taxon>Bacillota</taxon>
        <taxon>Bacilli</taxon>
        <taxon>Bacillales</taxon>
        <taxon>Paenibacillaceae</taxon>
        <taxon>Paenibacillus</taxon>
    </lineage>
</organism>
<gene>
    <name evidence="2" type="ORF">EHS13_16760</name>
</gene>
<name>A0A6B8RLV8_9BACL</name>
<protein>
    <submittedName>
        <fullName evidence="2">Uncharacterized protein</fullName>
    </submittedName>
</protein>
<dbReference type="AlphaFoldDB" id="A0A6B8RLV8"/>
<keyword evidence="1" id="KW-0812">Transmembrane</keyword>
<dbReference type="KEGG" id="ppsc:EHS13_16760"/>
<feature type="transmembrane region" description="Helical" evidence="1">
    <location>
        <begin position="35"/>
        <end position="54"/>
    </location>
</feature>
<dbReference type="Proteomes" id="UP000426246">
    <property type="component" value="Chromosome"/>
</dbReference>
<keyword evidence="3" id="KW-1185">Reference proteome</keyword>
<evidence type="ECO:0000256" key="1">
    <source>
        <dbReference type="SAM" id="Phobius"/>
    </source>
</evidence>
<feature type="transmembrane region" description="Helical" evidence="1">
    <location>
        <begin position="12"/>
        <end position="29"/>
    </location>
</feature>
<evidence type="ECO:0000313" key="2">
    <source>
        <dbReference type="EMBL" id="QGQ96416.1"/>
    </source>
</evidence>
<sequence>MTKFQAKFIKLSISTVVIIIILCIISLLINKKIDWQSIVFFAILAVLVDIFAIIRTEWKKKYD</sequence>
<keyword evidence="1" id="KW-1133">Transmembrane helix</keyword>
<dbReference type="EMBL" id="CP034235">
    <property type="protein sequence ID" value="QGQ96416.1"/>
    <property type="molecule type" value="Genomic_DNA"/>
</dbReference>
<keyword evidence="1" id="KW-0472">Membrane</keyword>
<accession>A0A6B8RLV8</accession>
<reference evidence="3" key="1">
    <citation type="submission" date="2018-11" db="EMBL/GenBank/DDBJ databases">
        <title>Complete genome sequence of Paenibacillus sp. ML311-T8.</title>
        <authorList>
            <person name="Nam Y.-D."/>
            <person name="Kang J."/>
            <person name="Chung W.-H."/>
            <person name="Park Y.S."/>
        </authorList>
    </citation>
    <scope>NUCLEOTIDE SEQUENCE [LARGE SCALE GENOMIC DNA]</scope>
    <source>
        <strain evidence="3">ML311-T8</strain>
    </source>
</reference>
<proteinExistence type="predicted"/>
<dbReference type="RefSeq" id="WP_155701453.1">
    <property type="nucleotide sequence ID" value="NZ_CP034235.1"/>
</dbReference>